<organism evidence="1 2">
    <name type="scientific">Marilutibacter alkalisoli</name>
    <dbReference type="NCBI Taxonomy" id="2591633"/>
    <lineage>
        <taxon>Bacteria</taxon>
        <taxon>Pseudomonadati</taxon>
        <taxon>Pseudomonadota</taxon>
        <taxon>Gammaproteobacteria</taxon>
        <taxon>Lysobacterales</taxon>
        <taxon>Lysobacteraceae</taxon>
        <taxon>Marilutibacter</taxon>
    </lineage>
</organism>
<dbReference type="Gene3D" id="2.130.10.10">
    <property type="entry name" value="YVTN repeat-like/Quinoprotein amine dehydrogenase"/>
    <property type="match status" value="1"/>
</dbReference>
<dbReference type="RefSeq" id="WP_141622907.1">
    <property type="nucleotide sequence ID" value="NZ_CP041242.1"/>
</dbReference>
<dbReference type="CDD" id="cd15482">
    <property type="entry name" value="Sialidase_non-viral"/>
    <property type="match status" value="1"/>
</dbReference>
<protein>
    <submittedName>
        <fullName evidence="1">Exo-alpha-sialidase</fullName>
    </submittedName>
</protein>
<keyword evidence="2" id="KW-1185">Reference proteome</keyword>
<dbReference type="OrthoDB" id="5711096at2"/>
<sequence length="369" mass="40375">MSDTLLVSTRKGLFVLERDGATAWRIARTAFLGDNVTLTAVDPRDGSWYASLNLGHFGTKLHRSTDRGETWEERAVPIYAEGQMAHTGDGKPPTPATLKLLWSLVPGGADEPGRLWAGTIPGGLFRSDDAGASWQLVESLWQYPGRGDWFGGGYDWPGIHSICVDPRDARCLRIAVSTGGVWQSDDSGGNWRQCAGGMRAEYMPPEQSHEPGVQDVHRMVQCRSAPDSLWVQHHNGVFRSTGGGDNDWQEIIDVPPSVFGFAVAVHPEQPETAWFVPAVKDERRYPVDGRLVVARTRDGGSTFDLLDDGLPQFPAYDLVYRHGLAIDVGGDGLAFGSTTGGLWTSDDQGDRWSQLEARLPPIHAVEFVP</sequence>
<dbReference type="SUPFAM" id="SSF110296">
    <property type="entry name" value="Oligoxyloglucan reducing end-specific cellobiohydrolase"/>
    <property type="match status" value="1"/>
</dbReference>
<dbReference type="AlphaFoldDB" id="A0A514BQD6"/>
<accession>A0A514BQD6</accession>
<name>A0A514BQD6_9GAMM</name>
<evidence type="ECO:0000313" key="1">
    <source>
        <dbReference type="EMBL" id="QDH69566.1"/>
    </source>
</evidence>
<dbReference type="GO" id="GO:0010411">
    <property type="term" value="P:xyloglucan metabolic process"/>
    <property type="evidence" value="ECO:0007669"/>
    <property type="project" value="TreeGrafter"/>
</dbReference>
<dbReference type="PANTHER" id="PTHR43739">
    <property type="entry name" value="XYLOGLUCANASE (EUROFUNG)"/>
    <property type="match status" value="1"/>
</dbReference>
<proteinExistence type="predicted"/>
<gene>
    <name evidence="1" type="ORF">FKV23_05265</name>
</gene>
<dbReference type="Proteomes" id="UP000317199">
    <property type="component" value="Chromosome"/>
</dbReference>
<dbReference type="KEGG" id="lyj:FKV23_05265"/>
<evidence type="ECO:0000313" key="2">
    <source>
        <dbReference type="Proteomes" id="UP000317199"/>
    </source>
</evidence>
<dbReference type="InterPro" id="IPR052025">
    <property type="entry name" value="Xyloglucanase_GH74"/>
</dbReference>
<reference evidence="1 2" key="1">
    <citation type="submission" date="2019-06" db="EMBL/GenBank/DDBJ databases">
        <title>Lysobacter alkalisoli sp. nov. isolated from saline-alkali soil.</title>
        <authorList>
            <person name="Sun J.-Q."/>
            <person name="Xu L."/>
        </authorList>
    </citation>
    <scope>NUCLEOTIDE SEQUENCE [LARGE SCALE GENOMIC DNA]</scope>
    <source>
        <strain evidence="1 2">SJ-36</strain>
    </source>
</reference>
<dbReference type="InterPro" id="IPR015943">
    <property type="entry name" value="WD40/YVTN_repeat-like_dom_sf"/>
</dbReference>
<dbReference type="PANTHER" id="PTHR43739:SF5">
    <property type="entry name" value="EXO-ALPHA-SIALIDASE"/>
    <property type="match status" value="1"/>
</dbReference>
<dbReference type="EMBL" id="CP041242">
    <property type="protein sequence ID" value="QDH69566.1"/>
    <property type="molecule type" value="Genomic_DNA"/>
</dbReference>